<dbReference type="KEGG" id="nvn:NVIE_026590"/>
<evidence type="ECO:0000313" key="2">
    <source>
        <dbReference type="Proteomes" id="UP000027093"/>
    </source>
</evidence>
<evidence type="ECO:0000313" key="1">
    <source>
        <dbReference type="EMBL" id="AIC16928.1"/>
    </source>
</evidence>
<sequence length="783" mass="86715">MSYLGYLHSKILFTRDYIYYSLIKGIFQEDMAASRIPATNNSNNDKILELRFLGITEKDQAPRVALFAVEKGVIRKVGPIQGNKVQLSELARNIKEGSGYGFGPDIDEKEVTREMLVTFRPREKVAEWSRTGVISITPKWRDWILPIVCVHGDVHRCRPRPWLLGDIAVAKTATKILAKSTTFTDTLTLRPEISKAIAPSLTLPTICAPICNAVVEVYEKTCCCRLRPPFDIDDILDRLKDLIKRVPPIPDPDPGPIGPWPGPGPDPVPIRQVEKAASLLRATGAKVPLGNPPEKLAEDYHMLMSLPQQDRLAYIDAHYYLYPIFCTCSTRKVGETPVNEDGEFSFCYWRPFVRAGCRVTYYYKVRQWQDNQWVYIYDGSTTNDYFTASDDAHLRTWKGRACNPGSDVPDPGTNFVMLENIGYIPSWKLVSPVQDSELGVLTANPGDGLVNNNYTGQPWGQTLSFRLKFHEGMKGTGAKYYRVSVVKANSSGDPDGVPQVLTDPVAWSRWKWVGTQLQTEAVALGPNAVGSNSGLYLIPYESDAPDGGWLWFQFHQSWNTTLHDNGKHLVIVEVFDAAGNRIKPAGAMGAGIDKPFTFRRWSTETATDAVNYAALVHIFHADNVACYGDIVALRKNDAPVEGSCLFLTGCSGDKFTVRFYAFHVNKFMHSYNLWFVRGLNDTSGTIETGTTNAPSTVPPIPSPLNAANAKAAEKTFGEMLGAHQKCSFAIELRVYPKHTNGFGIITGYGASDTAAVALEQVPCVDLGSIPRIAATAEKIELPK</sequence>
<dbReference type="Proteomes" id="UP000027093">
    <property type="component" value="Chromosome"/>
</dbReference>
<gene>
    <name evidence="1" type="ORF">NVIE_026590</name>
</gene>
<reference evidence="1 2" key="1">
    <citation type="journal article" date="2014" name="Int. J. Syst. Evol. Microbiol.">
        <title>Nitrososphaera viennensis gen. nov., sp. nov., an aerobic and mesophilic, ammonia-oxidizing archaeon from soil and a member of the archaeal phylum Thaumarchaeota.</title>
        <authorList>
            <person name="Stieglmeier M."/>
            <person name="Klingl A."/>
            <person name="Alves R.J."/>
            <person name="Rittmann S.K."/>
            <person name="Melcher M."/>
            <person name="Leisch N."/>
            <person name="Schleper C."/>
        </authorList>
    </citation>
    <scope>NUCLEOTIDE SEQUENCE [LARGE SCALE GENOMIC DNA]</scope>
    <source>
        <strain evidence="1">EN76</strain>
    </source>
</reference>
<organism evidence="1 2">
    <name type="scientific">Nitrososphaera viennensis EN76</name>
    <dbReference type="NCBI Taxonomy" id="926571"/>
    <lineage>
        <taxon>Archaea</taxon>
        <taxon>Nitrososphaerota</taxon>
        <taxon>Nitrososphaeria</taxon>
        <taxon>Nitrososphaerales</taxon>
        <taxon>Nitrososphaeraceae</taxon>
        <taxon>Nitrososphaera</taxon>
    </lineage>
</organism>
<keyword evidence="2" id="KW-1185">Reference proteome</keyword>
<dbReference type="STRING" id="926571.NVIE_026590"/>
<accession>A0A060HNA2</accession>
<dbReference type="AlphaFoldDB" id="A0A060HNA2"/>
<dbReference type="HOGENOM" id="CLU_357771_0_0_2"/>
<name>A0A060HNA2_9ARCH</name>
<dbReference type="EMBL" id="CP007536">
    <property type="protein sequence ID" value="AIC16928.1"/>
    <property type="molecule type" value="Genomic_DNA"/>
</dbReference>
<proteinExistence type="predicted"/>
<protein>
    <submittedName>
        <fullName evidence="1">Uncharacterized protein</fullName>
    </submittedName>
</protein>